<proteinExistence type="predicted"/>
<dbReference type="EMBL" id="JAEUBE010000366">
    <property type="protein sequence ID" value="KAH3663679.1"/>
    <property type="molecule type" value="Genomic_DNA"/>
</dbReference>
<accession>A0A9P8T2Z4</accession>
<reference evidence="2" key="2">
    <citation type="submission" date="2021-01" db="EMBL/GenBank/DDBJ databases">
        <authorList>
            <person name="Schikora-Tamarit M.A."/>
        </authorList>
    </citation>
    <scope>NUCLEOTIDE SEQUENCE</scope>
    <source>
        <strain evidence="2">CBS6075</strain>
    </source>
</reference>
<dbReference type="RefSeq" id="XP_046060015.1">
    <property type="nucleotide sequence ID" value="XM_046206228.1"/>
</dbReference>
<comment type="caution">
    <text evidence="2">The sequence shown here is derived from an EMBL/GenBank/DDBJ whole genome shotgun (WGS) entry which is preliminary data.</text>
</comment>
<keyword evidence="3" id="KW-1185">Reference proteome</keyword>
<feature type="chain" id="PRO_5040375148" evidence="1">
    <location>
        <begin position="22"/>
        <end position="195"/>
    </location>
</feature>
<evidence type="ECO:0000256" key="1">
    <source>
        <dbReference type="SAM" id="SignalP"/>
    </source>
</evidence>
<keyword evidence="1" id="KW-0732">Signal</keyword>
<name>A0A9P8T2Z4_9ASCO</name>
<evidence type="ECO:0000313" key="3">
    <source>
        <dbReference type="Proteomes" id="UP000769157"/>
    </source>
</evidence>
<dbReference type="GeneID" id="70237044"/>
<sequence>MPISTLMLLKTVCATVDLGASMVTTFPSWSSTCRNANESSAVNMEAAYECRDPARDRSANEWSAKEASSTAASSNTEVSRIGLLCSTCEILRPMGDGAKVSGSTSASSSWKYDRDALYRGSSDRNDCARWYDDAKPVKELDALYDPYGEWNTIDLLGLVDRLGIGMAPYEPTLDDDDWFGTDMSLFIYREFLLTV</sequence>
<gene>
    <name evidence="2" type="ORF">OGAPHI_005080</name>
</gene>
<dbReference type="Proteomes" id="UP000769157">
    <property type="component" value="Unassembled WGS sequence"/>
</dbReference>
<reference evidence="2" key="1">
    <citation type="journal article" date="2021" name="Open Biol.">
        <title>Shared evolutionary footprints suggest mitochondrial oxidative damage underlies multiple complex I losses in fungi.</title>
        <authorList>
            <person name="Schikora-Tamarit M.A."/>
            <person name="Marcet-Houben M."/>
            <person name="Nosek J."/>
            <person name="Gabaldon T."/>
        </authorList>
    </citation>
    <scope>NUCLEOTIDE SEQUENCE</scope>
    <source>
        <strain evidence="2">CBS6075</strain>
    </source>
</reference>
<feature type="signal peptide" evidence="1">
    <location>
        <begin position="1"/>
        <end position="21"/>
    </location>
</feature>
<evidence type="ECO:0000313" key="2">
    <source>
        <dbReference type="EMBL" id="KAH3663679.1"/>
    </source>
</evidence>
<organism evidence="2 3">
    <name type="scientific">Ogataea philodendri</name>
    <dbReference type="NCBI Taxonomy" id="1378263"/>
    <lineage>
        <taxon>Eukaryota</taxon>
        <taxon>Fungi</taxon>
        <taxon>Dikarya</taxon>
        <taxon>Ascomycota</taxon>
        <taxon>Saccharomycotina</taxon>
        <taxon>Pichiomycetes</taxon>
        <taxon>Pichiales</taxon>
        <taxon>Pichiaceae</taxon>
        <taxon>Ogataea</taxon>
    </lineage>
</organism>
<protein>
    <submittedName>
        <fullName evidence="2">Uncharacterized protein</fullName>
    </submittedName>
</protein>
<dbReference type="AlphaFoldDB" id="A0A9P8T2Z4"/>